<comment type="caution">
    <text evidence="1">The sequence shown here is derived from an EMBL/GenBank/DDBJ whole genome shotgun (WGS) entry which is preliminary data.</text>
</comment>
<name>A0A433SAF1_9BURK</name>
<reference evidence="1 2" key="1">
    <citation type="submission" date="2018-01" db="EMBL/GenBank/DDBJ databases">
        <title>Saezia sanguinis gen. nov., sp. nov., in the order Burkholderiales isolated from human blood.</title>
        <authorList>
            <person name="Medina-Pascual M.J."/>
            <person name="Valdezate S."/>
            <person name="Monzon S."/>
            <person name="Cuesta I."/>
            <person name="Carrasco G."/>
            <person name="Villalon P."/>
            <person name="Saez-Nieto J.A."/>
        </authorList>
    </citation>
    <scope>NUCLEOTIDE SEQUENCE [LARGE SCALE GENOMIC DNA]</scope>
    <source>
        <strain evidence="1 2">CNM695-12</strain>
    </source>
</reference>
<dbReference type="AlphaFoldDB" id="A0A433SAF1"/>
<evidence type="ECO:0000313" key="2">
    <source>
        <dbReference type="Proteomes" id="UP000286947"/>
    </source>
</evidence>
<dbReference type="RefSeq" id="WP_126980743.1">
    <property type="nucleotide sequence ID" value="NZ_PQSP01000009.1"/>
</dbReference>
<sequence length="157" mass="18186">MTESADEKRAIKEQVTDLSLVQGRELSILWDLSQARNELGRKDFSQALMHYQSALSSVFSLAKYIDNNKLEALLLEIKRVLEEIYGNGAHIITGIPKSMFEESFRTANKLAMKNGLDMRTDVNVHNIKIFEDVMELVRRFPRDSMRKKKQARLRRAE</sequence>
<dbReference type="Proteomes" id="UP000286947">
    <property type="component" value="Unassembled WGS sequence"/>
</dbReference>
<protein>
    <submittedName>
        <fullName evidence="1">Uncharacterized protein</fullName>
    </submittedName>
</protein>
<evidence type="ECO:0000313" key="1">
    <source>
        <dbReference type="EMBL" id="RUS65723.1"/>
    </source>
</evidence>
<accession>A0A433SAF1</accession>
<gene>
    <name evidence="1" type="ORF">CUZ56_02568</name>
</gene>
<dbReference type="EMBL" id="PQSP01000009">
    <property type="protein sequence ID" value="RUS65723.1"/>
    <property type="molecule type" value="Genomic_DNA"/>
</dbReference>
<keyword evidence="2" id="KW-1185">Reference proteome</keyword>
<proteinExistence type="predicted"/>
<organism evidence="1 2">
    <name type="scientific">Saezia sanguinis</name>
    <dbReference type="NCBI Taxonomy" id="1965230"/>
    <lineage>
        <taxon>Bacteria</taxon>
        <taxon>Pseudomonadati</taxon>
        <taxon>Pseudomonadota</taxon>
        <taxon>Betaproteobacteria</taxon>
        <taxon>Burkholderiales</taxon>
        <taxon>Saeziaceae</taxon>
        <taxon>Saezia</taxon>
    </lineage>
</organism>